<keyword evidence="1" id="KW-0732">Signal</keyword>
<accession>F8CHP1</accession>
<evidence type="ECO:0000256" key="1">
    <source>
        <dbReference type="SAM" id="SignalP"/>
    </source>
</evidence>
<dbReference type="AlphaFoldDB" id="F8CHP1"/>
<feature type="chain" id="PRO_5003374656" description="Lipoprotein" evidence="1">
    <location>
        <begin position="26"/>
        <end position="869"/>
    </location>
</feature>
<evidence type="ECO:0000313" key="2">
    <source>
        <dbReference type="EMBL" id="AEI67542.1"/>
    </source>
</evidence>
<dbReference type="STRING" id="483219.LILAB_28275"/>
<dbReference type="KEGG" id="mfu:LILAB_28275"/>
<proteinExistence type="predicted"/>
<evidence type="ECO:0008006" key="4">
    <source>
        <dbReference type="Google" id="ProtNLM"/>
    </source>
</evidence>
<reference evidence="2 3" key="1">
    <citation type="journal article" date="2011" name="J. Bacteriol.">
        <title>Genome sequence of the halotolerant marine bacterium Myxococcus fulvus HW-1.</title>
        <authorList>
            <person name="Li Z.F."/>
            <person name="Li X."/>
            <person name="Liu H."/>
            <person name="Liu X."/>
            <person name="Han K."/>
            <person name="Wu Z.H."/>
            <person name="Hu W."/>
            <person name="Li F.F."/>
            <person name="Li Y.Z."/>
        </authorList>
    </citation>
    <scope>NUCLEOTIDE SEQUENCE [LARGE SCALE GENOMIC DNA]</scope>
    <source>
        <strain evidence="3">ATCC BAA-855 / HW-1</strain>
    </source>
</reference>
<feature type="signal peptide" evidence="1">
    <location>
        <begin position="1"/>
        <end position="25"/>
    </location>
</feature>
<dbReference type="HOGENOM" id="CLU_330609_0_0_7"/>
<name>F8CHP1_MYXFH</name>
<protein>
    <recommendedName>
        <fullName evidence="4">Lipoprotein</fullName>
    </recommendedName>
</protein>
<dbReference type="Proteomes" id="UP000000488">
    <property type="component" value="Chromosome"/>
</dbReference>
<dbReference type="EMBL" id="CP002830">
    <property type="protein sequence ID" value="AEI67542.1"/>
    <property type="molecule type" value="Genomic_DNA"/>
</dbReference>
<sequence>MSPTPRPLKLACLACVLLWLSGCGAMDELPDESVGPNPKGPHCAVDQDCPDPALFFCDSATARCEPACLTREDCQASRRGSYALAACYGDGGPGCQCDMNRCVPAVCAADADCGADAVCRNGACVAPPSESLAASCEVTPDVVVGAPGLAVDLQVWVRDAQGAPLVPRDGVTWEALSPSVVGGGAGPRGRYTLSAPSAEHAAVSVRVGDAACQARVTVLSPDVPAGGVRVLVVDALTGRPVPLALVVVSDDDGDVAAAMVTNADGAAWVPAEGDVALSAFHPDFGYLTLSRHDASDFRDVRLALRRNPLDRFGGVQGRFPSVVAPLSTATSLQVGLMGMSVPGLPSELSPESLLGPEREVSLPVGSGQTRVTLPSGSALWLTGAVAPDVAAPGLAGVCAEPLPGVVDAELATRTGACGTRTVWALTGALPLKDLPLNVLEPGMDPLLQLGRLLPTSTRFVSALARDASFTLAPTPGILAGEPDVSAAEFAQAQPFGAETSGVRLSFPFTVRVPPLPQFRGTYLDRTYAMATVAVPGRGLVPLGLGAAANVAPADPNTDADARLGRPGVVAVRMAPAHQGLEGQPYRLVVSASSGVRAQDGAVATSTLVADLPGPEFDPDGLRPVEAGLSFLSVPEFVRYNFDSDAHGGLDGRELQAEVDARASLVRAEFTNRAGRRWTVLLDPDAAEDGVVVPRPPPGVEDRTYDVALLGTRARLQVEALRVRGLDPRVGQGPARLAAAVGPGMERLADLTDAVAVVGLGRPEVTWRHPEVDGQRLARGSAVRVSVSGFRLGTQPGGEGQVRVTLRGGVGCQDHALFAAEPVAPGRGEVELELPPSCSGLGVSLVATLVDPEGDPLRPLVSETRQVDIP</sequence>
<organism evidence="2 3">
    <name type="scientific">Myxococcus fulvus (strain ATCC BAA-855 / HW-1)</name>
    <dbReference type="NCBI Taxonomy" id="483219"/>
    <lineage>
        <taxon>Bacteria</taxon>
        <taxon>Pseudomonadati</taxon>
        <taxon>Myxococcota</taxon>
        <taxon>Myxococcia</taxon>
        <taxon>Myxococcales</taxon>
        <taxon>Cystobacterineae</taxon>
        <taxon>Myxococcaceae</taxon>
        <taxon>Myxococcus</taxon>
    </lineage>
</organism>
<gene>
    <name evidence="2" type="ordered locus">LILAB_28275</name>
</gene>
<evidence type="ECO:0000313" key="3">
    <source>
        <dbReference type="Proteomes" id="UP000000488"/>
    </source>
</evidence>
<dbReference type="PROSITE" id="PS51257">
    <property type="entry name" value="PROKAR_LIPOPROTEIN"/>
    <property type="match status" value="1"/>
</dbReference>